<dbReference type="EMBL" id="CP118868">
    <property type="protein sequence ID" value="WEG36093.1"/>
    <property type="molecule type" value="Genomic_DNA"/>
</dbReference>
<dbReference type="Proteomes" id="UP001220478">
    <property type="component" value="Chromosome"/>
</dbReference>
<keyword evidence="1" id="KW-0812">Transmembrane</keyword>
<name>A0ABY8C9X1_9FIRM</name>
<dbReference type="RefSeq" id="WP_315570000.1">
    <property type="nucleotide sequence ID" value="NZ_CP118866.1"/>
</dbReference>
<keyword evidence="1" id="KW-1133">Transmembrane helix</keyword>
<reference evidence="2 3" key="1">
    <citation type="submission" date="2023-02" db="EMBL/GenBank/DDBJ databases">
        <title>Novel Oscillospiraceae bacterial genomes.</title>
        <authorList>
            <person name="Srinivasan S."/>
            <person name="Austin M.N."/>
            <person name="Fiedler T.L."/>
            <person name="Strenk S.M."/>
            <person name="Agnew K.J."/>
            <person name="Nagana Gowda G.A."/>
            <person name="Raftery D."/>
            <person name="Beamer M.A."/>
            <person name="Achilles S.L."/>
            <person name="Wiesenfeld H.C."/>
            <person name="Fredricks D.N."/>
            <person name="Hillier S.L."/>
        </authorList>
    </citation>
    <scope>NUCLEOTIDE SEQUENCE [LARGE SCALE GENOMIC DNA]</scope>
    <source>
        <strain evidence="2 3">CHIC02 1186E3-8</strain>
    </source>
</reference>
<proteinExistence type="predicted"/>
<accession>A0ABY8C9X1</accession>
<keyword evidence="1" id="KW-0472">Membrane</keyword>
<dbReference type="InterPro" id="IPR025531">
    <property type="entry name" value="DUF4418"/>
</dbReference>
<evidence type="ECO:0000256" key="1">
    <source>
        <dbReference type="SAM" id="Phobius"/>
    </source>
</evidence>
<feature type="transmembrane region" description="Helical" evidence="1">
    <location>
        <begin position="122"/>
        <end position="142"/>
    </location>
</feature>
<organism evidence="2 3">
    <name type="scientific">Amygdalobacter indicium</name>
    <dbReference type="NCBI Taxonomy" id="3029272"/>
    <lineage>
        <taxon>Bacteria</taxon>
        <taxon>Bacillati</taxon>
        <taxon>Bacillota</taxon>
        <taxon>Clostridia</taxon>
        <taxon>Eubacteriales</taxon>
        <taxon>Oscillospiraceae</taxon>
        <taxon>Amygdalobacter</taxon>
    </lineage>
</organism>
<feature type="transmembrane region" description="Helical" evidence="1">
    <location>
        <begin position="12"/>
        <end position="31"/>
    </location>
</feature>
<evidence type="ECO:0000313" key="2">
    <source>
        <dbReference type="EMBL" id="WEG36093.1"/>
    </source>
</evidence>
<gene>
    <name evidence="2" type="ORF">PYS61_02700</name>
</gene>
<sequence length="149" mass="16620">MHKYRYLKIVSLIQALLGLILAAMSFILVPVCPPMHGMHMSCFYTGILVTCSGIIILILAALNYFLQKDGWNKLIALVQIIIAALAYMIPSKIIPVAIGTNMQGHTRFIGLCMKPMPCWNSFRASSICLLLIVIIALVYLAMQYVMKKD</sequence>
<dbReference type="Pfam" id="PF14387">
    <property type="entry name" value="DUF4418"/>
    <property type="match status" value="1"/>
</dbReference>
<feature type="transmembrane region" description="Helical" evidence="1">
    <location>
        <begin position="74"/>
        <end position="98"/>
    </location>
</feature>
<evidence type="ECO:0000313" key="3">
    <source>
        <dbReference type="Proteomes" id="UP001220478"/>
    </source>
</evidence>
<keyword evidence="3" id="KW-1185">Reference proteome</keyword>
<protein>
    <submittedName>
        <fullName evidence="2">DUF4418 family protein</fullName>
    </submittedName>
</protein>
<feature type="transmembrane region" description="Helical" evidence="1">
    <location>
        <begin position="43"/>
        <end position="62"/>
    </location>
</feature>